<name>I3CDX7_9GAMM</name>
<dbReference type="HOGENOM" id="CLU_294869_0_0_6"/>
<dbReference type="OrthoDB" id="9778998at2"/>
<keyword evidence="2" id="KW-0732">Signal</keyword>
<dbReference type="InterPro" id="IPR019198">
    <property type="entry name" value="Beta_propeller_containing"/>
</dbReference>
<sequence length="1027" mass="113227">MQFKHTLLVSALSLVMTMPSFAWQVDVTPATTTESAQITVSNTTVLEEKLVYLVWMDLDASEDKFLSWTTATGWQKGLFPITPTPVKVEKFEKKAIAELSAACPASHRCFVALVATKPDVNPLDSQQWDAVSILPLTTEAGYLRLLGQRFFLSLDNYQSTTAGLPFSGSDSKDNEAETDTGSGTTTTEKPDIFRVVGQKILYANAQARKFQLIDISDVTQPKLTGEIALTGTPREIYTLDDKIVLLQSLYTGEVGTKITVLQQGTGNTLNVVSETQLSGNFLESRRRNDIIYAVTQINANLPMPLLDKSDIACVDCGTPAGLQIVALRLNTTGTLENLKQVELVGYSPTVSIFNDYLVVTNPNPDNWQTSLIQVYQLDIAGNPLQALPSLAVAGRIPSEFHVDVNQQQLRVVFGDVISWGEMAIGSTLAIYNLPNLQLLGKVDKIAPKESLFATRFVGDRAYVVTYERKDPLWVIDLSNPTNPKILGELVIPGWSEKLFFHDNLLLGVGIHDVPETNEENQFVRRVALSLFDVTNPTQPTFINRLVPLAGQTTWSYSQALQDERALLLNWDSELTALPIESWGIGTGSYLQIASLANRQLTDKGLVDMPVAISRSTPINSDTLATLGDQALLTIRWGNTKPTVLGELELGRNLAWIKFTDDKLLAGGYGAAGYSRLYQFSPTETAKPQQHWALGHNYNNITLDGHTAVFYNYNPLSVQTVNTDNNVISPVWTLEENASLDYYNMGYWLERSEPLAYQGHFYIAEKWSYSPVMMEDGTVKPETDATGRLPMQWQLRNWDLTGEKPVEAKAVSIPGRLIGFSSAQMLITQEASATNQLVLNQVRLTGDGATLLNTRELACAPYSQVLKTTDALYIKCDTAYNNIGYPMTTTMGGGADTSADKMASDSITAPVTETETVKTTILKVSLNTNFADLGKWSFDGYQQLQAVSADKVLISEPRYYYYMDTIASSSMPFMGGALTPCNVYQLTLDKEPLRLKEADCSNISASDLSDNSLWFAKGFEGLTKIDLQ</sequence>
<dbReference type="eggNOG" id="COG4880">
    <property type="taxonomic scope" value="Bacteria"/>
</dbReference>
<feature type="signal peptide" evidence="2">
    <location>
        <begin position="1"/>
        <end position="22"/>
    </location>
</feature>
<protein>
    <submittedName>
        <fullName evidence="3">Beta propeller domain-containing protein</fullName>
    </submittedName>
</protein>
<dbReference type="AlphaFoldDB" id="I3CDX7"/>
<accession>I3CDX7</accession>
<reference evidence="3 4" key="1">
    <citation type="submission" date="2011-11" db="EMBL/GenBank/DDBJ databases">
        <title>Improved High-Quality Draft sequence of Beggiatoa alba B18lD.</title>
        <authorList>
            <consortium name="US DOE Joint Genome Institute"/>
            <person name="Lucas S."/>
            <person name="Han J."/>
            <person name="Lapidus A."/>
            <person name="Cheng J.-F."/>
            <person name="Goodwin L."/>
            <person name="Pitluck S."/>
            <person name="Peters L."/>
            <person name="Mikhailova N."/>
            <person name="Held B."/>
            <person name="Detter J.C."/>
            <person name="Han C."/>
            <person name="Tapia R."/>
            <person name="Land M."/>
            <person name="Hauser L."/>
            <person name="Kyrpides N."/>
            <person name="Ivanova N."/>
            <person name="Pagani I."/>
            <person name="Samuel K."/>
            <person name="Teske A."/>
            <person name="Mueller J."/>
            <person name="Woyke T."/>
        </authorList>
    </citation>
    <scope>NUCLEOTIDE SEQUENCE [LARGE SCALE GENOMIC DNA]</scope>
    <source>
        <strain evidence="3 4">B18LD</strain>
    </source>
</reference>
<dbReference type="Proteomes" id="UP000005744">
    <property type="component" value="Unassembled WGS sequence"/>
</dbReference>
<evidence type="ECO:0000313" key="4">
    <source>
        <dbReference type="Proteomes" id="UP000005744"/>
    </source>
</evidence>
<evidence type="ECO:0000256" key="1">
    <source>
        <dbReference type="SAM" id="MobiDB-lite"/>
    </source>
</evidence>
<evidence type="ECO:0000313" key="3">
    <source>
        <dbReference type="EMBL" id="EIJ41820.1"/>
    </source>
</evidence>
<organism evidence="3 4">
    <name type="scientific">Beggiatoa alba B18LD</name>
    <dbReference type="NCBI Taxonomy" id="395493"/>
    <lineage>
        <taxon>Bacteria</taxon>
        <taxon>Pseudomonadati</taxon>
        <taxon>Pseudomonadota</taxon>
        <taxon>Gammaproteobacteria</taxon>
        <taxon>Thiotrichales</taxon>
        <taxon>Thiotrichaceae</taxon>
        <taxon>Beggiatoa</taxon>
    </lineage>
</organism>
<keyword evidence="4" id="KW-1185">Reference proteome</keyword>
<evidence type="ECO:0000256" key="2">
    <source>
        <dbReference type="SAM" id="SignalP"/>
    </source>
</evidence>
<feature type="region of interest" description="Disordered" evidence="1">
    <location>
        <begin position="164"/>
        <end position="188"/>
    </location>
</feature>
<dbReference type="Pfam" id="PF09826">
    <property type="entry name" value="Beta_propel"/>
    <property type="match status" value="1"/>
</dbReference>
<dbReference type="EMBL" id="JH600070">
    <property type="protein sequence ID" value="EIJ41820.1"/>
    <property type="molecule type" value="Genomic_DNA"/>
</dbReference>
<dbReference type="STRING" id="395493.BegalDRAFT_0912"/>
<gene>
    <name evidence="3" type="ORF">BegalDRAFT_0912</name>
</gene>
<feature type="chain" id="PRO_5003669461" evidence="2">
    <location>
        <begin position="23"/>
        <end position="1027"/>
    </location>
</feature>
<dbReference type="SUPFAM" id="SSF69322">
    <property type="entry name" value="Tricorn protease domain 2"/>
    <property type="match status" value="1"/>
</dbReference>
<proteinExistence type="predicted"/>
<dbReference type="RefSeq" id="WP_002684100.1">
    <property type="nucleotide sequence ID" value="NZ_JH600070.1"/>
</dbReference>